<evidence type="ECO:0000256" key="5">
    <source>
        <dbReference type="ARBA" id="ARBA00023004"/>
    </source>
</evidence>
<dbReference type="SFLD" id="SFLDG01067">
    <property type="entry name" value="SPASM/twitch_domain_containing"/>
    <property type="match status" value="1"/>
</dbReference>
<accession>A0ABN6S710</accession>
<keyword evidence="2" id="KW-0004">4Fe-4S</keyword>
<dbReference type="PANTHER" id="PTHR11228:SF7">
    <property type="entry name" value="PQQA PEPTIDE CYCLASE"/>
    <property type="match status" value="1"/>
</dbReference>
<reference evidence="9 10" key="1">
    <citation type="submission" date="2022-08" db="EMBL/GenBank/DDBJ databases">
        <title>Genome Sequence of the sulphate-reducing bacterium, Pseudodesulfovibrio sp. SYK.</title>
        <authorList>
            <person name="Kondo R."/>
            <person name="Kataoka T."/>
        </authorList>
    </citation>
    <scope>NUCLEOTIDE SEQUENCE [LARGE SCALE GENOMIC DNA]</scope>
    <source>
        <strain evidence="9 10">SYK</strain>
    </source>
</reference>
<dbReference type="EMBL" id="AP026709">
    <property type="protein sequence ID" value="BDQ38079.1"/>
    <property type="molecule type" value="Genomic_DNA"/>
</dbReference>
<sequence>MFDVNFFRKTLPVKQDIISGASALTPSEIEEHFEAQRNRAPYIFNIETTNACNMSCLMCPRPKLMTRPVQHMKQDLFESLVKQMTPHDSGELELFRDLIAKEYGITADEASENAFYFYTIAQSVVLHGYGEPPLDPKIVSRVQACTDRKIPTYFSCVPANIRMDRFEQLFKAGLGTVKFAMESLDPEEQRRVRGENYDLEKAMQRIGQVIDFKKDHPEVDTRLVVTLVAMSDSDEAVEEHLRFIRFWADYPVLAYVKSQDNRWFYAEEDAKNKSHYLTQYCEFAWTSMSVMAGGEVLPCTQDFNAEMVMGNANEQSLEEIWNSERYRAFRHAHITGEGIEKYKCHGRCDLPKVHDRLGLL</sequence>
<gene>
    <name evidence="9" type="ORF">SYK_24390</name>
</gene>
<proteinExistence type="predicted"/>
<dbReference type="SFLD" id="SFLDS00029">
    <property type="entry name" value="Radical_SAM"/>
    <property type="match status" value="1"/>
</dbReference>
<evidence type="ECO:0000256" key="2">
    <source>
        <dbReference type="ARBA" id="ARBA00022485"/>
    </source>
</evidence>
<evidence type="ECO:0000313" key="9">
    <source>
        <dbReference type="EMBL" id="BDQ38079.1"/>
    </source>
</evidence>
<dbReference type="CDD" id="cd01335">
    <property type="entry name" value="Radical_SAM"/>
    <property type="match status" value="1"/>
</dbReference>
<dbReference type="InterPro" id="IPR007197">
    <property type="entry name" value="rSAM"/>
</dbReference>
<organism evidence="9 10">
    <name type="scientific">Pseudodesulfovibrio nedwellii</name>
    <dbReference type="NCBI Taxonomy" id="2973072"/>
    <lineage>
        <taxon>Bacteria</taxon>
        <taxon>Pseudomonadati</taxon>
        <taxon>Thermodesulfobacteriota</taxon>
        <taxon>Desulfovibrionia</taxon>
        <taxon>Desulfovibrionales</taxon>
        <taxon>Desulfovibrionaceae</taxon>
    </lineage>
</organism>
<keyword evidence="3" id="KW-0949">S-adenosyl-L-methionine</keyword>
<evidence type="ECO:0000259" key="7">
    <source>
        <dbReference type="Pfam" id="PF04055"/>
    </source>
</evidence>
<dbReference type="RefSeq" id="WP_281760585.1">
    <property type="nucleotide sequence ID" value="NZ_AP026709.1"/>
</dbReference>
<feature type="domain" description="4Fe4S-binding SPASM" evidence="8">
    <location>
        <begin position="281"/>
        <end position="348"/>
    </location>
</feature>
<dbReference type="Proteomes" id="UP001317742">
    <property type="component" value="Chromosome"/>
</dbReference>
<feature type="domain" description="Radical SAM core" evidence="7">
    <location>
        <begin position="46"/>
        <end position="244"/>
    </location>
</feature>
<evidence type="ECO:0000256" key="4">
    <source>
        <dbReference type="ARBA" id="ARBA00022723"/>
    </source>
</evidence>
<dbReference type="InterPro" id="IPR034391">
    <property type="entry name" value="AdoMet-like_SPASM_containing"/>
</dbReference>
<dbReference type="CDD" id="cd21109">
    <property type="entry name" value="SPASM"/>
    <property type="match status" value="1"/>
</dbReference>
<dbReference type="InterPro" id="IPR023885">
    <property type="entry name" value="4Fe4S-binding_SPASM_dom"/>
</dbReference>
<keyword evidence="10" id="KW-1185">Reference proteome</keyword>
<protein>
    <submittedName>
        <fullName evidence="9">Radical SAM protein</fullName>
    </submittedName>
</protein>
<keyword evidence="6" id="KW-0411">Iron-sulfur</keyword>
<keyword evidence="5" id="KW-0408">Iron</keyword>
<keyword evidence="4" id="KW-0479">Metal-binding</keyword>
<comment type="cofactor">
    <cofactor evidence="1">
        <name>[4Fe-4S] cluster</name>
        <dbReference type="ChEBI" id="CHEBI:49883"/>
    </cofactor>
</comment>
<evidence type="ECO:0000313" key="10">
    <source>
        <dbReference type="Proteomes" id="UP001317742"/>
    </source>
</evidence>
<dbReference type="Pfam" id="PF13186">
    <property type="entry name" value="SPASM"/>
    <property type="match status" value="1"/>
</dbReference>
<dbReference type="InterPro" id="IPR050377">
    <property type="entry name" value="Radical_SAM_PqqE_MftC-like"/>
</dbReference>
<evidence type="ECO:0000259" key="8">
    <source>
        <dbReference type="Pfam" id="PF13186"/>
    </source>
</evidence>
<evidence type="ECO:0000256" key="1">
    <source>
        <dbReference type="ARBA" id="ARBA00001966"/>
    </source>
</evidence>
<dbReference type="InterPro" id="IPR058240">
    <property type="entry name" value="rSAM_sf"/>
</dbReference>
<evidence type="ECO:0000256" key="3">
    <source>
        <dbReference type="ARBA" id="ARBA00022691"/>
    </source>
</evidence>
<dbReference type="PANTHER" id="PTHR11228">
    <property type="entry name" value="RADICAL SAM DOMAIN PROTEIN"/>
    <property type="match status" value="1"/>
</dbReference>
<dbReference type="SFLD" id="SFLDG01387">
    <property type="entry name" value="BtrN-like_SPASM_domain_contain"/>
    <property type="match status" value="1"/>
</dbReference>
<dbReference type="SUPFAM" id="SSF102114">
    <property type="entry name" value="Radical SAM enzymes"/>
    <property type="match status" value="1"/>
</dbReference>
<name>A0ABN6S710_9BACT</name>
<evidence type="ECO:0000256" key="6">
    <source>
        <dbReference type="ARBA" id="ARBA00023014"/>
    </source>
</evidence>
<dbReference type="Gene3D" id="3.20.20.70">
    <property type="entry name" value="Aldolase class I"/>
    <property type="match status" value="1"/>
</dbReference>
<dbReference type="InterPro" id="IPR013785">
    <property type="entry name" value="Aldolase_TIM"/>
</dbReference>
<dbReference type="Pfam" id="PF04055">
    <property type="entry name" value="Radical_SAM"/>
    <property type="match status" value="1"/>
</dbReference>